<dbReference type="AlphaFoldDB" id="A0A1F6DCW9"/>
<sequence length="213" mass="23798">MPIGQLIHGALSGKSIGRILFNEQVRSQCGGLSGRVLDLAGGQNPSYLGLLPASLEVTRTNHVASEGVKRVDFDEPFPFVDSSYDAVLLFNALYIADDADKLLQEIFRTLKKGGRLFLSSPFIANEMPEPHDYARYTYEGLERLLKRNGFKNINIRRVGERGSAAMTILSPYFGFNIIRALVYPLAMLFDILVPARVRREHPTPVLYFCVCSK</sequence>
<accession>A0A1F6DCW9</accession>
<evidence type="ECO:0000259" key="1">
    <source>
        <dbReference type="Pfam" id="PF08241"/>
    </source>
</evidence>
<protein>
    <recommendedName>
        <fullName evidence="1">Methyltransferase type 11 domain-containing protein</fullName>
    </recommendedName>
</protein>
<name>A0A1F6DCW9_9BACT</name>
<dbReference type="EMBL" id="MFLD01000028">
    <property type="protein sequence ID" value="OGG59264.1"/>
    <property type="molecule type" value="Genomic_DNA"/>
</dbReference>
<dbReference type="Gene3D" id="3.40.50.150">
    <property type="entry name" value="Vaccinia Virus protein VP39"/>
    <property type="match status" value="1"/>
</dbReference>
<reference evidence="2 3" key="1">
    <citation type="journal article" date="2016" name="Nat. Commun.">
        <title>Thousands of microbial genomes shed light on interconnected biogeochemical processes in an aquifer system.</title>
        <authorList>
            <person name="Anantharaman K."/>
            <person name="Brown C.T."/>
            <person name="Hug L.A."/>
            <person name="Sharon I."/>
            <person name="Castelle C.J."/>
            <person name="Probst A.J."/>
            <person name="Thomas B.C."/>
            <person name="Singh A."/>
            <person name="Wilkins M.J."/>
            <person name="Karaoz U."/>
            <person name="Brodie E.L."/>
            <person name="Williams K.H."/>
            <person name="Hubbard S.S."/>
            <person name="Banfield J.F."/>
        </authorList>
    </citation>
    <scope>NUCLEOTIDE SEQUENCE [LARGE SCALE GENOMIC DNA]</scope>
</reference>
<dbReference type="GO" id="GO:0008757">
    <property type="term" value="F:S-adenosylmethionine-dependent methyltransferase activity"/>
    <property type="evidence" value="ECO:0007669"/>
    <property type="project" value="InterPro"/>
</dbReference>
<dbReference type="Proteomes" id="UP000178042">
    <property type="component" value="Unassembled WGS sequence"/>
</dbReference>
<dbReference type="Pfam" id="PF08241">
    <property type="entry name" value="Methyltransf_11"/>
    <property type="match status" value="1"/>
</dbReference>
<evidence type="ECO:0000313" key="2">
    <source>
        <dbReference type="EMBL" id="OGG59264.1"/>
    </source>
</evidence>
<dbReference type="CDD" id="cd02440">
    <property type="entry name" value="AdoMet_MTases"/>
    <property type="match status" value="1"/>
</dbReference>
<dbReference type="InterPro" id="IPR013216">
    <property type="entry name" value="Methyltransf_11"/>
</dbReference>
<organism evidence="2 3">
    <name type="scientific">Candidatus Kaiserbacteria bacterium RIFCSPHIGHO2_02_FULL_49_16</name>
    <dbReference type="NCBI Taxonomy" id="1798490"/>
    <lineage>
        <taxon>Bacteria</taxon>
        <taxon>Candidatus Kaiseribacteriota</taxon>
    </lineage>
</organism>
<proteinExistence type="predicted"/>
<gene>
    <name evidence="2" type="ORF">A3C86_02460</name>
</gene>
<feature type="domain" description="Methyltransferase type 11" evidence="1">
    <location>
        <begin position="54"/>
        <end position="118"/>
    </location>
</feature>
<comment type="caution">
    <text evidence="2">The sequence shown here is derived from an EMBL/GenBank/DDBJ whole genome shotgun (WGS) entry which is preliminary data.</text>
</comment>
<evidence type="ECO:0000313" key="3">
    <source>
        <dbReference type="Proteomes" id="UP000178042"/>
    </source>
</evidence>
<dbReference type="SUPFAM" id="SSF53335">
    <property type="entry name" value="S-adenosyl-L-methionine-dependent methyltransferases"/>
    <property type="match status" value="1"/>
</dbReference>
<dbReference type="InterPro" id="IPR029063">
    <property type="entry name" value="SAM-dependent_MTases_sf"/>
</dbReference>